<dbReference type="EMBL" id="OOIL02002436">
    <property type="protein sequence ID" value="VFQ82820.1"/>
    <property type="molecule type" value="Genomic_DNA"/>
</dbReference>
<keyword evidence="2" id="KW-1185">Reference proteome</keyword>
<organism evidence="1 2">
    <name type="scientific">Cuscuta campestris</name>
    <dbReference type="NCBI Taxonomy" id="132261"/>
    <lineage>
        <taxon>Eukaryota</taxon>
        <taxon>Viridiplantae</taxon>
        <taxon>Streptophyta</taxon>
        <taxon>Embryophyta</taxon>
        <taxon>Tracheophyta</taxon>
        <taxon>Spermatophyta</taxon>
        <taxon>Magnoliopsida</taxon>
        <taxon>eudicotyledons</taxon>
        <taxon>Gunneridae</taxon>
        <taxon>Pentapetalae</taxon>
        <taxon>asterids</taxon>
        <taxon>lamiids</taxon>
        <taxon>Solanales</taxon>
        <taxon>Convolvulaceae</taxon>
        <taxon>Cuscuteae</taxon>
        <taxon>Cuscuta</taxon>
        <taxon>Cuscuta subgen. Grammica</taxon>
        <taxon>Cuscuta sect. Cleistogrammica</taxon>
    </lineage>
</organism>
<evidence type="ECO:0000313" key="1">
    <source>
        <dbReference type="EMBL" id="VFQ82820.1"/>
    </source>
</evidence>
<protein>
    <submittedName>
        <fullName evidence="1">Uncharacterized protein</fullName>
    </submittedName>
</protein>
<evidence type="ECO:0000313" key="2">
    <source>
        <dbReference type="Proteomes" id="UP000595140"/>
    </source>
</evidence>
<dbReference type="Proteomes" id="UP000595140">
    <property type="component" value="Unassembled WGS sequence"/>
</dbReference>
<reference evidence="1 2" key="1">
    <citation type="submission" date="2018-04" db="EMBL/GenBank/DDBJ databases">
        <authorList>
            <person name="Vogel A."/>
        </authorList>
    </citation>
    <scope>NUCLEOTIDE SEQUENCE [LARGE SCALE GENOMIC DNA]</scope>
</reference>
<sequence>MVIVLHCKYPLQELKTNKVSTKKGDQHILCHSSHSTQTNKVSPKNPTHSIVSINTTPLHNTTHPSPKFLQNTDLLTISLILF</sequence>
<name>A0A484M1W9_9ASTE</name>
<dbReference type="AlphaFoldDB" id="A0A484M1W9"/>
<gene>
    <name evidence="1" type="ORF">CCAM_LOCUS24596</name>
</gene>
<accession>A0A484M1W9</accession>
<proteinExistence type="predicted"/>